<dbReference type="GO" id="GO:0005829">
    <property type="term" value="C:cytosol"/>
    <property type="evidence" value="ECO:0007669"/>
    <property type="project" value="TreeGrafter"/>
</dbReference>
<dbReference type="OrthoDB" id="1105923at2759"/>
<dbReference type="Gene3D" id="2.60.260.20">
    <property type="entry name" value="Urease metallochaperone UreE, N-terminal domain"/>
    <property type="match status" value="2"/>
</dbReference>
<dbReference type="GO" id="GO:0051082">
    <property type="term" value="F:unfolded protein binding"/>
    <property type="evidence" value="ECO:0007669"/>
    <property type="project" value="InterPro"/>
</dbReference>
<feature type="compositionally biased region" description="Polar residues" evidence="2">
    <location>
        <begin position="231"/>
        <end position="243"/>
    </location>
</feature>
<dbReference type="InterPro" id="IPR051339">
    <property type="entry name" value="DnaJ_subfamily_B"/>
</dbReference>
<dbReference type="PANTHER" id="PTHR24078:SF522">
    <property type="entry name" value="DNAJ CHAPERONE C-TERMINAL DOMAIN-CONTAINING PROTEIN"/>
    <property type="match status" value="1"/>
</dbReference>
<feature type="compositionally biased region" description="Low complexity" evidence="2">
    <location>
        <begin position="290"/>
        <end position="306"/>
    </location>
</feature>
<dbReference type="CDD" id="cd10747">
    <property type="entry name" value="DnaJ_C"/>
    <property type="match status" value="1"/>
</dbReference>
<dbReference type="AlphaFoldDB" id="A0A8X7TKP5"/>
<dbReference type="GO" id="GO:0006457">
    <property type="term" value="P:protein folding"/>
    <property type="evidence" value="ECO:0007669"/>
    <property type="project" value="InterPro"/>
</dbReference>
<evidence type="ECO:0000259" key="3">
    <source>
        <dbReference type="Pfam" id="PF01556"/>
    </source>
</evidence>
<feature type="region of interest" description="Disordered" evidence="2">
    <location>
        <begin position="167"/>
        <end position="342"/>
    </location>
</feature>
<keyword evidence="5" id="KW-1185">Reference proteome</keyword>
<feature type="compositionally biased region" description="Polar residues" evidence="2">
    <location>
        <begin position="323"/>
        <end position="336"/>
    </location>
</feature>
<keyword evidence="1" id="KW-0143">Chaperone</keyword>
<feature type="compositionally biased region" description="Low complexity" evidence="2">
    <location>
        <begin position="264"/>
        <end position="277"/>
    </location>
</feature>
<reference evidence="4 5" key="1">
    <citation type="submission" date="2020-02" db="EMBL/GenBank/DDBJ databases">
        <authorList>
            <person name="Ma Q."/>
            <person name="Huang Y."/>
            <person name="Song X."/>
            <person name="Pei D."/>
        </authorList>
    </citation>
    <scope>NUCLEOTIDE SEQUENCE [LARGE SCALE GENOMIC DNA]</scope>
    <source>
        <strain evidence="4">Sxm20200214</strain>
        <tissue evidence="4">Leaf</tissue>
    </source>
</reference>
<feature type="domain" description="Chaperone DnaJ C-terminal" evidence="3">
    <location>
        <begin position="343"/>
        <end position="500"/>
    </location>
</feature>
<gene>
    <name evidence="4" type="ORF">Bca52824_094518</name>
</gene>
<feature type="compositionally biased region" description="Low complexity" evidence="2">
    <location>
        <begin position="193"/>
        <end position="206"/>
    </location>
</feature>
<dbReference type="Pfam" id="PF01556">
    <property type="entry name" value="DnaJ_C"/>
    <property type="match status" value="1"/>
</dbReference>
<dbReference type="InterPro" id="IPR008971">
    <property type="entry name" value="HSP40/DnaJ_pept-bd"/>
</dbReference>
<proteinExistence type="predicted"/>
<dbReference type="EMBL" id="JAAMPC010000168">
    <property type="protein sequence ID" value="KAG2243651.1"/>
    <property type="molecule type" value="Genomic_DNA"/>
</dbReference>
<comment type="caution">
    <text evidence="4">The sequence shown here is derived from an EMBL/GenBank/DDBJ whole genome shotgun (WGS) entry which is preliminary data.</text>
</comment>
<evidence type="ECO:0000256" key="1">
    <source>
        <dbReference type="ARBA" id="ARBA00023186"/>
    </source>
</evidence>
<evidence type="ECO:0000313" key="4">
    <source>
        <dbReference type="EMBL" id="KAG2243651.1"/>
    </source>
</evidence>
<feature type="compositionally biased region" description="Gly residues" evidence="2">
    <location>
        <begin position="214"/>
        <end position="223"/>
    </location>
</feature>
<dbReference type="GO" id="GO:0051087">
    <property type="term" value="F:protein-folding chaperone binding"/>
    <property type="evidence" value="ECO:0007669"/>
    <property type="project" value="TreeGrafter"/>
</dbReference>
<dbReference type="FunFam" id="2.60.260.20:FF:000002">
    <property type="entry name" value="Dnaj homolog subfamily b member"/>
    <property type="match status" value="1"/>
</dbReference>
<dbReference type="SUPFAM" id="SSF49493">
    <property type="entry name" value="HSP40/DnaJ peptide-binding domain"/>
    <property type="match status" value="2"/>
</dbReference>
<evidence type="ECO:0000313" key="5">
    <source>
        <dbReference type="Proteomes" id="UP000886595"/>
    </source>
</evidence>
<accession>A0A8X7TKP5</accession>
<sequence>MVMVEKLSVPLLSGESMSVSVGEVIFHGFEKAIKGQGLPNAKEEGLERLFLGLKVDITYGFHAIQFMSFSFRHFPDQVFLLLLIDAMTTPRSPATDFFGISKTACKAYKSIVTKLHPLSSHRKTDSHSDNDSTIHQKYLEEKFAEEDDLIAARRGLRLQSMDDSSVFKRRSSLLSNSSSRRSHTPQARPTYLSSASSNRRSTFSRTTSRRDDGGGSSHGGVGRTHGLKSRPVSNNASPMTSPFASPRGKDQTLGDLFGSAQGLTSPPSSTPSSPKTISKSRSKRDKDGRSGSTTSFSKSTSTSTRQQSKRDTGGSVGRSVSRKSTTPIVFSQSTQPKKPPAVEKKLECTLEELCHGGVKNIKITRDIITDEGLIRKQEETLKVNIKPGWKKGTKITFEGVGNEKPGYLPEDITFVVEEKRHPLFKRRGDDLEIAVEIPLVKALTGCKLSVPLLSGESMSVSVGEVIFHGFEKAIKGQGLPNAKEEGKRGDLRITFLVNFPKKLSEEQRSIAYEVLKDCSWA</sequence>
<organism evidence="4 5">
    <name type="scientific">Brassica carinata</name>
    <name type="common">Ethiopian mustard</name>
    <name type="synonym">Abyssinian cabbage</name>
    <dbReference type="NCBI Taxonomy" id="52824"/>
    <lineage>
        <taxon>Eukaryota</taxon>
        <taxon>Viridiplantae</taxon>
        <taxon>Streptophyta</taxon>
        <taxon>Embryophyta</taxon>
        <taxon>Tracheophyta</taxon>
        <taxon>Spermatophyta</taxon>
        <taxon>Magnoliopsida</taxon>
        <taxon>eudicotyledons</taxon>
        <taxon>Gunneridae</taxon>
        <taxon>Pentapetalae</taxon>
        <taxon>rosids</taxon>
        <taxon>malvids</taxon>
        <taxon>Brassicales</taxon>
        <taxon>Brassicaceae</taxon>
        <taxon>Brassiceae</taxon>
        <taxon>Brassica</taxon>
    </lineage>
</organism>
<dbReference type="PANTHER" id="PTHR24078">
    <property type="entry name" value="DNAJ HOMOLOG SUBFAMILY C MEMBER"/>
    <property type="match status" value="1"/>
</dbReference>
<dbReference type="FunFam" id="2.60.260.20:FF:000006">
    <property type="entry name" value="DnaJ subfamily B member 13"/>
    <property type="match status" value="1"/>
</dbReference>
<name>A0A8X7TKP5_BRACI</name>
<evidence type="ECO:0000256" key="2">
    <source>
        <dbReference type="SAM" id="MobiDB-lite"/>
    </source>
</evidence>
<dbReference type="Proteomes" id="UP000886595">
    <property type="component" value="Unassembled WGS sequence"/>
</dbReference>
<dbReference type="InterPro" id="IPR002939">
    <property type="entry name" value="DnaJ_C"/>
</dbReference>
<protein>
    <recommendedName>
        <fullName evidence="3">Chaperone DnaJ C-terminal domain-containing protein</fullName>
    </recommendedName>
</protein>